<dbReference type="Pfam" id="PF04199">
    <property type="entry name" value="Cyclase"/>
    <property type="match status" value="1"/>
</dbReference>
<dbReference type="SUPFAM" id="SSF102198">
    <property type="entry name" value="Putative cyclase"/>
    <property type="match status" value="1"/>
</dbReference>
<dbReference type="GO" id="GO:0004061">
    <property type="term" value="F:arylformamidase activity"/>
    <property type="evidence" value="ECO:0007669"/>
    <property type="project" value="InterPro"/>
</dbReference>
<dbReference type="InterPro" id="IPR007325">
    <property type="entry name" value="KFase/CYL"/>
</dbReference>
<dbReference type="PANTHER" id="PTHR31118:SF12">
    <property type="entry name" value="CYCLASE-LIKE PROTEIN 2"/>
    <property type="match status" value="1"/>
</dbReference>
<dbReference type="PANTHER" id="PTHR31118">
    <property type="entry name" value="CYCLASE-LIKE PROTEIN 2"/>
    <property type="match status" value="1"/>
</dbReference>
<organism evidence="1">
    <name type="scientific">freshwater metagenome</name>
    <dbReference type="NCBI Taxonomy" id="449393"/>
    <lineage>
        <taxon>unclassified sequences</taxon>
        <taxon>metagenomes</taxon>
        <taxon>ecological metagenomes</taxon>
    </lineage>
</organism>
<dbReference type="Gene3D" id="3.50.30.50">
    <property type="entry name" value="Putative cyclase"/>
    <property type="match status" value="1"/>
</dbReference>
<proteinExistence type="predicted"/>
<reference evidence="1" key="1">
    <citation type="submission" date="2020-05" db="EMBL/GenBank/DDBJ databases">
        <authorList>
            <person name="Chiriac C."/>
            <person name="Salcher M."/>
            <person name="Ghai R."/>
            <person name="Kavagutti S V."/>
        </authorList>
    </citation>
    <scope>NUCLEOTIDE SEQUENCE</scope>
</reference>
<accession>A0A6J6QN19</accession>
<gene>
    <name evidence="1" type="ORF">UFOPK2593_01282</name>
</gene>
<evidence type="ECO:0000313" key="1">
    <source>
        <dbReference type="EMBL" id="CAB4713240.1"/>
    </source>
</evidence>
<sequence length="232" mass="25045">MNSSYTVVDLTLPLGPATVMWPGAPAPQADTLVTVAHDGYFARLVHLYEHSGTHVDAPCHFVEGHGTVDKLPLQSLISPAIMIDASGDIAGNPDGALELSTVLKWEEKHGRIPDNSVILLRTGWEDFYSDPEKYGIQKDGMHFPGFGVEASEFLVNERKVVGIGLDTLGIDRGIDTHFPVHSHVTLPHNVWHIENLTNLKSLPPTGALVFIGVLPLVDGSGSPARILAMVPK</sequence>
<dbReference type="AlphaFoldDB" id="A0A6J6QN19"/>
<dbReference type="EMBL" id="CAEZXW010000107">
    <property type="protein sequence ID" value="CAB4713240.1"/>
    <property type="molecule type" value="Genomic_DNA"/>
</dbReference>
<name>A0A6J6QN19_9ZZZZ</name>
<dbReference type="InterPro" id="IPR037175">
    <property type="entry name" value="KFase_sf"/>
</dbReference>
<protein>
    <submittedName>
        <fullName evidence="1">Unannotated protein</fullName>
    </submittedName>
</protein>
<dbReference type="GO" id="GO:0019441">
    <property type="term" value="P:L-tryptophan catabolic process to kynurenine"/>
    <property type="evidence" value="ECO:0007669"/>
    <property type="project" value="InterPro"/>
</dbReference>